<comment type="caution">
    <text evidence="2">The sequence shown here is derived from an EMBL/GenBank/DDBJ whole genome shotgun (WGS) entry which is preliminary data.</text>
</comment>
<keyword evidence="1" id="KW-0472">Membrane</keyword>
<feature type="transmembrane region" description="Helical" evidence="1">
    <location>
        <begin position="163"/>
        <end position="183"/>
    </location>
</feature>
<dbReference type="Pfam" id="PF06197">
    <property type="entry name" value="DUF998"/>
    <property type="match status" value="1"/>
</dbReference>
<dbReference type="Proteomes" id="UP001597145">
    <property type="component" value="Unassembled WGS sequence"/>
</dbReference>
<sequence length="218" mass="22138">MTTTSTTAATNVRALVTCGLVAGPVYVGTSLAEALTRPGFDLTRHPWSVLANGDLGWIHVTNFVLTGVLLVAFAAGLRRALRGGRGEASAPVLVAVFGLSMIVAGLFRADPEPGFPVGTPEGPVPVSVHGLVHFAAGGIGFVGVAAACLVLGARYAAQRRPGWAWFCRVTGVVFLVAFAGLASSGGSPAGIIGFVAAIVLLFTWITAVAADILRTSAA</sequence>
<name>A0ABW4FPF5_9PSEU</name>
<proteinExistence type="predicted"/>
<evidence type="ECO:0000256" key="1">
    <source>
        <dbReference type="SAM" id="Phobius"/>
    </source>
</evidence>
<gene>
    <name evidence="2" type="ORF">ACFSCY_22500</name>
</gene>
<feature type="transmembrane region" description="Helical" evidence="1">
    <location>
        <begin position="189"/>
        <end position="213"/>
    </location>
</feature>
<feature type="transmembrane region" description="Helical" evidence="1">
    <location>
        <begin position="56"/>
        <end position="77"/>
    </location>
</feature>
<evidence type="ECO:0000313" key="3">
    <source>
        <dbReference type="Proteomes" id="UP001597145"/>
    </source>
</evidence>
<accession>A0ABW4FPF5</accession>
<feature type="transmembrane region" description="Helical" evidence="1">
    <location>
        <begin position="127"/>
        <end position="151"/>
    </location>
</feature>
<reference evidence="3" key="1">
    <citation type="journal article" date="2019" name="Int. J. Syst. Evol. Microbiol.">
        <title>The Global Catalogue of Microorganisms (GCM) 10K type strain sequencing project: providing services to taxonomists for standard genome sequencing and annotation.</title>
        <authorList>
            <consortium name="The Broad Institute Genomics Platform"/>
            <consortium name="The Broad Institute Genome Sequencing Center for Infectious Disease"/>
            <person name="Wu L."/>
            <person name="Ma J."/>
        </authorList>
    </citation>
    <scope>NUCLEOTIDE SEQUENCE [LARGE SCALE GENOMIC DNA]</scope>
    <source>
        <strain evidence="3">JCM 12165</strain>
    </source>
</reference>
<feature type="transmembrane region" description="Helical" evidence="1">
    <location>
        <begin position="89"/>
        <end position="107"/>
    </location>
</feature>
<protein>
    <submittedName>
        <fullName evidence="2">DUF998 domain-containing protein</fullName>
    </submittedName>
</protein>
<organism evidence="2 3">
    <name type="scientific">Pseudonocardia aurantiaca</name>
    <dbReference type="NCBI Taxonomy" id="75290"/>
    <lineage>
        <taxon>Bacteria</taxon>
        <taxon>Bacillati</taxon>
        <taxon>Actinomycetota</taxon>
        <taxon>Actinomycetes</taxon>
        <taxon>Pseudonocardiales</taxon>
        <taxon>Pseudonocardiaceae</taxon>
        <taxon>Pseudonocardia</taxon>
    </lineage>
</organism>
<dbReference type="InterPro" id="IPR009339">
    <property type="entry name" value="DUF998"/>
</dbReference>
<keyword evidence="1" id="KW-1133">Transmembrane helix</keyword>
<dbReference type="RefSeq" id="WP_343980930.1">
    <property type="nucleotide sequence ID" value="NZ_BAAAJG010000012.1"/>
</dbReference>
<evidence type="ECO:0000313" key="2">
    <source>
        <dbReference type="EMBL" id="MFD1532205.1"/>
    </source>
</evidence>
<keyword evidence="1" id="KW-0812">Transmembrane</keyword>
<dbReference type="EMBL" id="JBHUCP010000017">
    <property type="protein sequence ID" value="MFD1532205.1"/>
    <property type="molecule type" value="Genomic_DNA"/>
</dbReference>
<keyword evidence="3" id="KW-1185">Reference proteome</keyword>